<evidence type="ECO:0000313" key="2">
    <source>
        <dbReference type="EMBL" id="BBE19033.1"/>
    </source>
</evidence>
<dbReference type="Proteomes" id="UP001193389">
    <property type="component" value="Chromosome"/>
</dbReference>
<reference evidence="2" key="1">
    <citation type="journal article" date="2020" name="Int. J. Syst. Evol. Microbiol.">
        <title>Aquipluma nitroreducens gen. nov. sp. nov., a novel facultatively anaerobic bacterium isolated from a freshwater lake.</title>
        <authorList>
            <person name="Watanabe M."/>
            <person name="Kojima H."/>
            <person name="Fukui M."/>
        </authorList>
    </citation>
    <scope>NUCLEOTIDE SEQUENCE</scope>
    <source>
        <strain evidence="2">MeG22</strain>
    </source>
</reference>
<name>A0A5K7SBT3_9BACT</name>
<accession>A0A5K7SBT3</accession>
<gene>
    <name evidence="2" type="ORF">AQPE_3206</name>
</gene>
<sequence>MNPNILIVKPGARTELTGPNGETLKLPTDWAFLPAGDAGITRKVTSKGLYWRVEIKKGRRTISLGIWAPETTILEAQQEVQQSRLTDEYKKKQTYAVERREKKQTEYEADFCSSVECFLNFHKSHKELEKLLAKAVTTHAIPVGSGTVARTQLIPIEERAAHAVIAWMRHQTTAYDNLKIARVKGERRAVRQSLAQQSVELLASYREGRPASENCPLQKALNKLQ</sequence>
<dbReference type="EMBL" id="AP018694">
    <property type="protein sequence ID" value="BBE19033.1"/>
    <property type="molecule type" value="Genomic_DNA"/>
</dbReference>
<dbReference type="InterPro" id="IPR018744">
    <property type="entry name" value="DUF2293"/>
</dbReference>
<protein>
    <recommendedName>
        <fullName evidence="1">DUF2293 domain-containing protein</fullName>
    </recommendedName>
</protein>
<evidence type="ECO:0000259" key="1">
    <source>
        <dbReference type="Pfam" id="PF10056"/>
    </source>
</evidence>
<keyword evidence="3" id="KW-1185">Reference proteome</keyword>
<organism evidence="2 3">
    <name type="scientific">Aquipluma nitroreducens</name>
    <dbReference type="NCBI Taxonomy" id="2010828"/>
    <lineage>
        <taxon>Bacteria</taxon>
        <taxon>Pseudomonadati</taxon>
        <taxon>Bacteroidota</taxon>
        <taxon>Bacteroidia</taxon>
        <taxon>Marinilabiliales</taxon>
        <taxon>Prolixibacteraceae</taxon>
        <taxon>Aquipluma</taxon>
    </lineage>
</organism>
<dbReference type="AlphaFoldDB" id="A0A5K7SBT3"/>
<proteinExistence type="predicted"/>
<feature type="domain" description="DUF2293" evidence="1">
    <location>
        <begin position="122"/>
        <end position="206"/>
    </location>
</feature>
<evidence type="ECO:0000313" key="3">
    <source>
        <dbReference type="Proteomes" id="UP001193389"/>
    </source>
</evidence>
<dbReference type="KEGG" id="anf:AQPE_3206"/>
<dbReference type="Pfam" id="PF10056">
    <property type="entry name" value="DUF2293"/>
    <property type="match status" value="1"/>
</dbReference>
<dbReference type="RefSeq" id="WP_318347308.1">
    <property type="nucleotide sequence ID" value="NZ_AP018694.1"/>
</dbReference>